<evidence type="ECO:0000256" key="6">
    <source>
        <dbReference type="ARBA" id="ARBA00023136"/>
    </source>
</evidence>
<dbReference type="STRING" id="695850.A0A067BYS9"/>
<feature type="transmembrane region" description="Helical" evidence="7">
    <location>
        <begin position="347"/>
        <end position="370"/>
    </location>
</feature>
<comment type="similarity">
    <text evidence="2">Belongs to the major facilitator superfamily. Folate-biopterin transporter (TC 2.A.71) family.</text>
</comment>
<dbReference type="EMBL" id="KK583348">
    <property type="protein sequence ID" value="KDO19486.1"/>
    <property type="molecule type" value="Genomic_DNA"/>
</dbReference>
<dbReference type="Gene3D" id="1.20.1250.20">
    <property type="entry name" value="MFS general substrate transporter like domains"/>
    <property type="match status" value="1"/>
</dbReference>
<feature type="transmembrane region" description="Helical" evidence="7">
    <location>
        <begin position="237"/>
        <end position="256"/>
    </location>
</feature>
<keyword evidence="4 7" id="KW-0812">Transmembrane</keyword>
<dbReference type="OrthoDB" id="754047at2759"/>
<accession>A0A067BYS9</accession>
<reference evidence="8 9" key="1">
    <citation type="journal article" date="2013" name="PLoS Genet.">
        <title>Distinctive expansion of potential virulence genes in the genome of the oomycete fish pathogen Saprolegnia parasitica.</title>
        <authorList>
            <person name="Jiang R.H."/>
            <person name="de Bruijn I."/>
            <person name="Haas B.J."/>
            <person name="Belmonte R."/>
            <person name="Lobach L."/>
            <person name="Christie J."/>
            <person name="van den Ackerveken G."/>
            <person name="Bottin A."/>
            <person name="Bulone V."/>
            <person name="Diaz-Moreno S.M."/>
            <person name="Dumas B."/>
            <person name="Fan L."/>
            <person name="Gaulin E."/>
            <person name="Govers F."/>
            <person name="Grenville-Briggs L.J."/>
            <person name="Horner N.R."/>
            <person name="Levin J.Z."/>
            <person name="Mammella M."/>
            <person name="Meijer H.J."/>
            <person name="Morris P."/>
            <person name="Nusbaum C."/>
            <person name="Oome S."/>
            <person name="Phillips A.J."/>
            <person name="van Rooyen D."/>
            <person name="Rzeszutek E."/>
            <person name="Saraiva M."/>
            <person name="Secombes C.J."/>
            <person name="Seidl M.F."/>
            <person name="Snel B."/>
            <person name="Stassen J.H."/>
            <person name="Sykes S."/>
            <person name="Tripathy S."/>
            <person name="van den Berg H."/>
            <person name="Vega-Arreguin J.C."/>
            <person name="Wawra S."/>
            <person name="Young S.K."/>
            <person name="Zeng Q."/>
            <person name="Dieguez-Uribeondo J."/>
            <person name="Russ C."/>
            <person name="Tyler B.M."/>
            <person name="van West P."/>
        </authorList>
    </citation>
    <scope>NUCLEOTIDE SEQUENCE [LARGE SCALE GENOMIC DNA]</scope>
    <source>
        <strain evidence="8 9">CBS 223.65</strain>
    </source>
</reference>
<dbReference type="SUPFAM" id="SSF103473">
    <property type="entry name" value="MFS general substrate transporter"/>
    <property type="match status" value="1"/>
</dbReference>
<dbReference type="KEGG" id="spar:SPRG_15292"/>
<dbReference type="PANTHER" id="PTHR31585:SF5">
    <property type="entry name" value="RNA-BINDING S4 DOMAIN-CONTAINING PROTEIN"/>
    <property type="match status" value="1"/>
</dbReference>
<evidence type="ECO:0000256" key="7">
    <source>
        <dbReference type="SAM" id="Phobius"/>
    </source>
</evidence>
<feature type="transmembrane region" description="Helical" evidence="7">
    <location>
        <begin position="318"/>
        <end position="340"/>
    </location>
</feature>
<gene>
    <name evidence="8" type="ORF">SPRG_15292</name>
</gene>
<keyword evidence="6 7" id="KW-0472">Membrane</keyword>
<dbReference type="VEuPathDB" id="FungiDB:SPRG_15292"/>
<sequence length="568" mass="62259">MSTAKEFIPAERVSYLHSVDKMTADHADDYEATKTPGDLEDGALRAGGAPVYTSAECLSILFQYAMIGIVYGGVSGMRYAVVNGYYALETNVANSAKALLTLGWSLKVVFGVLNDCFPIFGYHRKPYMVLGWFLCGAVLLFIAIRDNGEQGSQTDGPVFILLATIACFCYVMADVAQDALMLAVAQREPEAVRGRLQSLSYATRQIFLGLIQFVSGICLNSDRFAGDFDFDIGINGYFWIMAIPSCLNVLVCYFFVKDEKHSRVDIGSYFGKFWDLAQKRAVWQVLLFNFLFGLFQAIGSTASDYVALYWAKVENLNAQIVSVVTQLLFAVVITATGTYGTHWNWRYVLVITILVTVSIDAVVQFCTIFAVLRSQWFYLGVPLMETIPAGINFIVGTYVIVELAEVGNEGVMYGLLTTISNLPGTFGTIITNVIDSKLNYSKTLIFDDAPATRTAVAYSYIISYSCMVLGCLWVFLLPPQRAAVAELKKNGGSHPKVAALIFVTLFVVLVTSITGSLMSMFKTTSCFLLAGGKVPCPDGTPQTYLAIIFVPGVIVALFAAYKLFIAKK</sequence>
<feature type="transmembrane region" description="Helical" evidence="7">
    <location>
        <begin position="156"/>
        <end position="185"/>
    </location>
</feature>
<evidence type="ECO:0000313" key="8">
    <source>
        <dbReference type="EMBL" id="KDO19486.1"/>
    </source>
</evidence>
<dbReference type="GeneID" id="24137033"/>
<comment type="subcellular location">
    <subcellularLocation>
        <location evidence="1">Membrane</location>
        <topology evidence="1">Multi-pass membrane protein</topology>
    </subcellularLocation>
</comment>
<feature type="transmembrane region" description="Helical" evidence="7">
    <location>
        <begin position="413"/>
        <end position="434"/>
    </location>
</feature>
<dbReference type="GO" id="GO:0016020">
    <property type="term" value="C:membrane"/>
    <property type="evidence" value="ECO:0007669"/>
    <property type="project" value="UniProtKB-SubCell"/>
</dbReference>
<evidence type="ECO:0000313" key="9">
    <source>
        <dbReference type="Proteomes" id="UP000030745"/>
    </source>
</evidence>
<dbReference type="OMA" id="WIMAIPS"/>
<feature type="transmembrane region" description="Helical" evidence="7">
    <location>
        <begin position="541"/>
        <end position="564"/>
    </location>
</feature>
<feature type="transmembrane region" description="Helical" evidence="7">
    <location>
        <begin position="281"/>
        <end position="298"/>
    </location>
</feature>
<keyword evidence="3" id="KW-0813">Transport</keyword>
<dbReference type="Proteomes" id="UP000030745">
    <property type="component" value="Unassembled WGS sequence"/>
</dbReference>
<dbReference type="InterPro" id="IPR036259">
    <property type="entry name" value="MFS_trans_sf"/>
</dbReference>
<dbReference type="PANTHER" id="PTHR31585">
    <property type="entry name" value="FOLATE-BIOPTERIN TRANSPORTER 1, CHLOROPLASTIC"/>
    <property type="match status" value="1"/>
</dbReference>
<feature type="transmembrane region" description="Helical" evidence="7">
    <location>
        <begin position="376"/>
        <end position="401"/>
    </location>
</feature>
<dbReference type="RefSeq" id="XP_012209790.1">
    <property type="nucleotide sequence ID" value="XM_012354400.1"/>
</dbReference>
<evidence type="ECO:0000256" key="4">
    <source>
        <dbReference type="ARBA" id="ARBA00022692"/>
    </source>
</evidence>
<dbReference type="AlphaFoldDB" id="A0A067BYS9"/>
<dbReference type="Pfam" id="PF03092">
    <property type="entry name" value="BT1"/>
    <property type="match status" value="1"/>
</dbReference>
<feature type="transmembrane region" description="Helical" evidence="7">
    <location>
        <begin position="127"/>
        <end position="144"/>
    </location>
</feature>
<evidence type="ECO:0000256" key="1">
    <source>
        <dbReference type="ARBA" id="ARBA00004141"/>
    </source>
</evidence>
<evidence type="ECO:0000256" key="5">
    <source>
        <dbReference type="ARBA" id="ARBA00022989"/>
    </source>
</evidence>
<organism evidence="8 9">
    <name type="scientific">Saprolegnia parasitica (strain CBS 223.65)</name>
    <dbReference type="NCBI Taxonomy" id="695850"/>
    <lineage>
        <taxon>Eukaryota</taxon>
        <taxon>Sar</taxon>
        <taxon>Stramenopiles</taxon>
        <taxon>Oomycota</taxon>
        <taxon>Saprolegniomycetes</taxon>
        <taxon>Saprolegniales</taxon>
        <taxon>Saprolegniaceae</taxon>
        <taxon>Saprolegnia</taxon>
    </lineage>
</organism>
<feature type="transmembrane region" description="Helical" evidence="7">
    <location>
        <begin position="454"/>
        <end position="476"/>
    </location>
</feature>
<name>A0A067BYS9_SAPPC</name>
<keyword evidence="5 7" id="KW-1133">Transmembrane helix</keyword>
<feature type="transmembrane region" description="Helical" evidence="7">
    <location>
        <begin position="497"/>
        <end position="521"/>
    </location>
</feature>
<proteinExistence type="inferred from homology"/>
<evidence type="ECO:0000256" key="3">
    <source>
        <dbReference type="ARBA" id="ARBA00022448"/>
    </source>
</evidence>
<keyword evidence="9" id="KW-1185">Reference proteome</keyword>
<evidence type="ECO:0000256" key="2">
    <source>
        <dbReference type="ARBA" id="ARBA00007015"/>
    </source>
</evidence>
<dbReference type="InterPro" id="IPR039309">
    <property type="entry name" value="BT1"/>
</dbReference>
<protein>
    <submittedName>
        <fullName evidence="8">Uncharacterized protein</fullName>
    </submittedName>
</protein>